<accession>A0A556TI74</accession>
<keyword evidence="3" id="KW-1185">Reference proteome</keyword>
<protein>
    <recommendedName>
        <fullName evidence="4">ZAD domain-containing protein</fullName>
    </recommendedName>
</protein>
<dbReference type="Proteomes" id="UP000319801">
    <property type="component" value="Unassembled WGS sequence"/>
</dbReference>
<dbReference type="EMBL" id="VCAZ01000001">
    <property type="protein sequence ID" value="TSK13548.1"/>
    <property type="molecule type" value="Genomic_DNA"/>
</dbReference>
<evidence type="ECO:0000256" key="1">
    <source>
        <dbReference type="SAM" id="MobiDB-lite"/>
    </source>
</evidence>
<proteinExistence type="predicted"/>
<evidence type="ECO:0000313" key="3">
    <source>
        <dbReference type="Proteomes" id="UP000319801"/>
    </source>
</evidence>
<dbReference type="AlphaFoldDB" id="A0A556TI74"/>
<evidence type="ECO:0000313" key="2">
    <source>
        <dbReference type="EMBL" id="TSK13548.1"/>
    </source>
</evidence>
<organism evidence="2 3">
    <name type="scientific">Bagarius yarrelli</name>
    <name type="common">Goonch</name>
    <name type="synonym">Bagrus yarrelli</name>
    <dbReference type="NCBI Taxonomy" id="175774"/>
    <lineage>
        <taxon>Eukaryota</taxon>
        <taxon>Metazoa</taxon>
        <taxon>Chordata</taxon>
        <taxon>Craniata</taxon>
        <taxon>Vertebrata</taxon>
        <taxon>Euteleostomi</taxon>
        <taxon>Actinopterygii</taxon>
        <taxon>Neopterygii</taxon>
        <taxon>Teleostei</taxon>
        <taxon>Ostariophysi</taxon>
        <taxon>Siluriformes</taxon>
        <taxon>Sisoridae</taxon>
        <taxon>Sisorinae</taxon>
        <taxon>Bagarius</taxon>
    </lineage>
</organism>
<evidence type="ECO:0008006" key="4">
    <source>
        <dbReference type="Google" id="ProtNLM"/>
    </source>
</evidence>
<feature type="region of interest" description="Disordered" evidence="1">
    <location>
        <begin position="99"/>
        <end position="118"/>
    </location>
</feature>
<gene>
    <name evidence="2" type="ORF">Baya_0422</name>
</gene>
<dbReference type="OrthoDB" id="8934923at2759"/>
<comment type="caution">
    <text evidence="2">The sequence shown here is derived from an EMBL/GenBank/DDBJ whole genome shotgun (WGS) entry which is preliminary data.</text>
</comment>
<name>A0A556TI74_BAGYA</name>
<reference evidence="2 3" key="1">
    <citation type="journal article" date="2019" name="Genome Biol. Evol.">
        <title>Whole-Genome Sequencing of the Giant Devil Catfish, Bagarius yarrelli.</title>
        <authorList>
            <person name="Jiang W."/>
            <person name="Lv Y."/>
            <person name="Cheng L."/>
            <person name="Yang K."/>
            <person name="Chao B."/>
            <person name="Wang X."/>
            <person name="Li Y."/>
            <person name="Pan X."/>
            <person name="You X."/>
            <person name="Zhang Y."/>
            <person name="Yang J."/>
            <person name="Li J."/>
            <person name="Zhang X."/>
            <person name="Liu S."/>
            <person name="Sun C."/>
            <person name="Yang J."/>
            <person name="Shi Q."/>
        </authorList>
    </citation>
    <scope>NUCLEOTIDE SEQUENCE [LARGE SCALE GENOMIC DNA]</scope>
    <source>
        <strain evidence="2">JWS20170419001</strain>
        <tissue evidence="2">Muscle</tissue>
    </source>
</reference>
<sequence>MADECLESLFVPRKPTENMCRLCSENFKPSKTNKHRLFRGIDSIAKAEFTVVLERFVGKLQERSSAICTSCRRVLTRYDSVSKEVTRLKSQIDDLCRKTREIRGEPSSPTRDLPPDDANLTSSPVLMKVYNREAAVLNLTRRARKPFRTLMNNIYRRRHRVLAKNMMKIPGQSQLIIDEVLKNVEKECRFLISKKFQSASQASVQPHLAPEFKCEKVLDEWRTVAPTFLQFLKCVSAATSFIKHRTKGAKVDAGESWSRKKPEVTMAGLILLKARSKLRLSRRYQRIGGAKRRRIERISRVSGSQSATRKKMTEIAETWDDGFLEWRKVCECPCLDDLSWIHEPAYSSCFYSDHTYNCQEGQVETVIVDTSGDEIEEVRMMLLMHHIGHLFTLI</sequence>